<evidence type="ECO:0000259" key="5">
    <source>
        <dbReference type="SMART" id="SM00986"/>
    </source>
</evidence>
<dbReference type="InterPro" id="IPR005122">
    <property type="entry name" value="Uracil-DNA_glycosylase-like"/>
</dbReference>
<evidence type="ECO:0000313" key="6">
    <source>
        <dbReference type="EMBL" id="CAB4696823.1"/>
    </source>
</evidence>
<evidence type="ECO:0000313" key="8">
    <source>
        <dbReference type="EMBL" id="CAB4800113.1"/>
    </source>
</evidence>
<evidence type="ECO:0000313" key="7">
    <source>
        <dbReference type="EMBL" id="CAB4773917.1"/>
    </source>
</evidence>
<evidence type="ECO:0000256" key="1">
    <source>
        <dbReference type="ARBA" id="ARBA00008184"/>
    </source>
</evidence>
<dbReference type="CDD" id="cd10027">
    <property type="entry name" value="UDG-F1-like"/>
    <property type="match status" value="1"/>
</dbReference>
<dbReference type="EMBL" id="CAFBLC010000005">
    <property type="protein sequence ID" value="CAB4854000.1"/>
    <property type="molecule type" value="Genomic_DNA"/>
</dbReference>
<dbReference type="Gene3D" id="3.40.470.10">
    <property type="entry name" value="Uracil-DNA glycosylase-like domain"/>
    <property type="match status" value="1"/>
</dbReference>
<evidence type="ECO:0000313" key="10">
    <source>
        <dbReference type="EMBL" id="CAB4978863.1"/>
    </source>
</evidence>
<organism evidence="9">
    <name type="scientific">freshwater metagenome</name>
    <dbReference type="NCBI Taxonomy" id="449393"/>
    <lineage>
        <taxon>unclassified sequences</taxon>
        <taxon>metagenomes</taxon>
        <taxon>ecological metagenomes</taxon>
    </lineage>
</organism>
<dbReference type="EMBL" id="CAFAAU010000006">
    <property type="protein sequence ID" value="CAB4800113.1"/>
    <property type="molecule type" value="Genomic_DNA"/>
</dbReference>
<keyword evidence="2" id="KW-0227">DNA damage</keyword>
<name>A0A6J7C8L0_9ZZZZ</name>
<dbReference type="NCBIfam" id="NF003588">
    <property type="entry name" value="PRK05254.1-1"/>
    <property type="match status" value="1"/>
</dbReference>
<dbReference type="HAMAP" id="MF_00148">
    <property type="entry name" value="UDG"/>
    <property type="match status" value="1"/>
</dbReference>
<dbReference type="EMBL" id="CAFBOQ010000005">
    <property type="protein sequence ID" value="CAB4978863.1"/>
    <property type="molecule type" value="Genomic_DNA"/>
</dbReference>
<sequence>MSLFDQLHPEWQVLLASQRNLVDAIENRINLENIAPTRANVFAAYKLPPSKIKVVIFGQDPYPTPGNAQGIAFSVPPTSAIPASLRNILKEVSSDCASAPAQNGDLTRWVDQGVFLLNRILTTEPGTSLAHEGIGWEEFTQATAQVLGQRDVVGIFWGNKALELTKYFNSNLIIKSAHPSPLSAYRGFFGSKPFTQVNAILEGLGKAQIDW</sequence>
<dbReference type="SMART" id="SM00986">
    <property type="entry name" value="UDG"/>
    <property type="match status" value="1"/>
</dbReference>
<dbReference type="GO" id="GO:0097510">
    <property type="term" value="P:base-excision repair, AP site formation via deaminated base removal"/>
    <property type="evidence" value="ECO:0007669"/>
    <property type="project" value="TreeGrafter"/>
</dbReference>
<comment type="similarity">
    <text evidence="1">Belongs to the uracil-DNA glycosylase (UDG) superfamily. UNG family.</text>
</comment>
<dbReference type="EMBL" id="CAEZZN010000054">
    <property type="protein sequence ID" value="CAB4773917.1"/>
    <property type="molecule type" value="Genomic_DNA"/>
</dbReference>
<protein>
    <submittedName>
        <fullName evidence="9">Unannotated protein</fullName>
    </submittedName>
</protein>
<dbReference type="PANTHER" id="PTHR11264:SF0">
    <property type="entry name" value="URACIL-DNA GLYCOSYLASE"/>
    <property type="match status" value="1"/>
</dbReference>
<dbReference type="InterPro" id="IPR018085">
    <property type="entry name" value="Ura-DNA_Glyclase_AS"/>
</dbReference>
<dbReference type="GO" id="GO:0004844">
    <property type="term" value="F:uracil DNA N-glycosylase activity"/>
    <property type="evidence" value="ECO:0007669"/>
    <property type="project" value="InterPro"/>
</dbReference>
<dbReference type="AlphaFoldDB" id="A0A6J7C8L0"/>
<gene>
    <name evidence="6" type="ORF">UFOPK2627_00230</name>
    <name evidence="7" type="ORF">UFOPK2879_01170</name>
    <name evidence="8" type="ORF">UFOPK3078_00304</name>
    <name evidence="9" type="ORF">UFOPK3288_00212</name>
    <name evidence="10" type="ORF">UFOPK3990_00270</name>
    <name evidence="11" type="ORF">UFOPK4245_00437</name>
    <name evidence="12" type="ORF">UFOPK4337_00176</name>
</gene>
<accession>A0A6J7C8L0</accession>
<feature type="domain" description="Uracil-DNA glycosylase-like" evidence="5">
    <location>
        <begin position="45"/>
        <end position="201"/>
    </location>
</feature>
<reference evidence="9" key="1">
    <citation type="submission" date="2020-05" db="EMBL/GenBank/DDBJ databases">
        <authorList>
            <person name="Chiriac C."/>
            <person name="Salcher M."/>
            <person name="Ghai R."/>
            <person name="Kavagutti S V."/>
        </authorList>
    </citation>
    <scope>NUCLEOTIDE SEQUENCE</scope>
</reference>
<keyword evidence="4" id="KW-0234">DNA repair</keyword>
<dbReference type="PROSITE" id="PS00130">
    <property type="entry name" value="U_DNA_GLYCOSYLASE"/>
    <property type="match status" value="1"/>
</dbReference>
<evidence type="ECO:0000313" key="12">
    <source>
        <dbReference type="EMBL" id="CAB5052606.1"/>
    </source>
</evidence>
<evidence type="ECO:0000313" key="9">
    <source>
        <dbReference type="EMBL" id="CAB4854000.1"/>
    </source>
</evidence>
<dbReference type="InterPro" id="IPR002043">
    <property type="entry name" value="UDG_fam1"/>
</dbReference>
<dbReference type="Pfam" id="PF03167">
    <property type="entry name" value="UDG"/>
    <property type="match status" value="1"/>
</dbReference>
<dbReference type="NCBIfam" id="NF003592">
    <property type="entry name" value="PRK05254.1-5"/>
    <property type="match status" value="1"/>
</dbReference>
<dbReference type="EMBL" id="CAFBQD010000006">
    <property type="protein sequence ID" value="CAB5046855.1"/>
    <property type="molecule type" value="Genomic_DNA"/>
</dbReference>
<dbReference type="EMBL" id="CAEZYA010000004">
    <property type="protein sequence ID" value="CAB4696823.1"/>
    <property type="molecule type" value="Genomic_DNA"/>
</dbReference>
<dbReference type="EMBL" id="CAFBQM010000003">
    <property type="protein sequence ID" value="CAB5052606.1"/>
    <property type="molecule type" value="Genomic_DNA"/>
</dbReference>
<evidence type="ECO:0000256" key="2">
    <source>
        <dbReference type="ARBA" id="ARBA00022763"/>
    </source>
</evidence>
<dbReference type="InterPro" id="IPR036895">
    <property type="entry name" value="Uracil-DNA_glycosylase-like_sf"/>
</dbReference>
<dbReference type="SMART" id="SM00987">
    <property type="entry name" value="UreE_C"/>
    <property type="match status" value="1"/>
</dbReference>
<keyword evidence="3" id="KW-0378">Hydrolase</keyword>
<evidence type="ECO:0000313" key="11">
    <source>
        <dbReference type="EMBL" id="CAB5046855.1"/>
    </source>
</evidence>
<dbReference type="SUPFAM" id="SSF52141">
    <property type="entry name" value="Uracil-DNA glycosylase-like"/>
    <property type="match status" value="1"/>
</dbReference>
<dbReference type="PANTHER" id="PTHR11264">
    <property type="entry name" value="URACIL-DNA GLYCOSYLASE"/>
    <property type="match status" value="1"/>
</dbReference>
<evidence type="ECO:0000256" key="3">
    <source>
        <dbReference type="ARBA" id="ARBA00022801"/>
    </source>
</evidence>
<proteinExistence type="inferred from homology"/>
<evidence type="ECO:0000256" key="4">
    <source>
        <dbReference type="ARBA" id="ARBA00023204"/>
    </source>
</evidence>